<dbReference type="PROSITE" id="PS50531">
    <property type="entry name" value="HTH_IS21"/>
    <property type="match status" value="1"/>
</dbReference>
<keyword evidence="3" id="KW-1185">Reference proteome</keyword>
<dbReference type="PANTHER" id="PTHR33498">
    <property type="entry name" value="TRANSPOSASE FOR INSERTION SEQUENCE ELEMENT IS1557"/>
    <property type="match status" value="1"/>
</dbReference>
<dbReference type="RefSeq" id="WP_214160681.1">
    <property type="nucleotide sequence ID" value="NZ_JAHBAY010000024.1"/>
</dbReference>
<dbReference type="EMBL" id="JAHBAY010000024">
    <property type="protein sequence ID" value="MBT0774141.1"/>
    <property type="molecule type" value="Genomic_DNA"/>
</dbReference>
<reference evidence="2 3" key="1">
    <citation type="submission" date="2021-05" db="EMBL/GenBank/DDBJ databases">
        <title>Kineosporia and Streptomyces sp. nov. two new marine actinobacteria isolated from Coral.</title>
        <authorList>
            <person name="Buangrab K."/>
            <person name="Sutthacheep M."/>
            <person name="Yeemin T."/>
            <person name="Harunari E."/>
            <person name="Igarashi Y."/>
            <person name="Kanchanasin P."/>
            <person name="Tanasupawat S."/>
            <person name="Phongsopitanun W."/>
        </authorList>
    </citation>
    <scope>NUCLEOTIDE SEQUENCE [LARGE SCALE GENOMIC DNA]</scope>
    <source>
        <strain evidence="2 3">J2-2</strain>
    </source>
</reference>
<dbReference type="Gene3D" id="1.10.10.60">
    <property type="entry name" value="Homeodomain-like"/>
    <property type="match status" value="1"/>
</dbReference>
<dbReference type="InterPro" id="IPR002560">
    <property type="entry name" value="Transposase_DDE"/>
</dbReference>
<protein>
    <submittedName>
        <fullName evidence="2">ISL3 family transposase</fullName>
    </submittedName>
</protein>
<dbReference type="PANTHER" id="PTHR33498:SF1">
    <property type="entry name" value="TRANSPOSASE FOR INSERTION SEQUENCE ELEMENT IS1557"/>
    <property type="match status" value="1"/>
</dbReference>
<dbReference type="InterPro" id="IPR017894">
    <property type="entry name" value="HTH_IS21_transposase_type"/>
</dbReference>
<feature type="domain" description="HTH IS21-type" evidence="1">
    <location>
        <begin position="268"/>
        <end position="332"/>
    </location>
</feature>
<sequence length="508" mass="56266">MSTAVEACCPACGTVSRQRHGQYRRALNDVTVSGRRTVIDLVVRRFRCAQDGCRQRTFSEQIAGLTERFARRTPRLRQVLERLMLVAAGRPAARLTQALAFPVSANTLLRLLRRRPTPQRARAPRVLGVDDFALRKGHVYGTILLDMETGERVDVLPDRTAKTLTAWLRAHPGAEIVCRDRGGAYAEAVRTAAPNAVQVADRFHVWRNLCDAVEKCVVLHRDCLPVPADELTGGPAPKPASLSAPAEHVLEKRVSAEWDSVRASTRRQRHAEVHGLREKGVGISAIAEALGLDRKTVRRYAHAATPEDMVSDRAGQRSSRIDPFLPYLHDRWNAGCTDGARLFAEIRDRGYTGSQRTLRRHLQAVRASGKPAPTIKKQLSVRRATILLTSHPTHLDENAALRRKGLLGRCPELDTVAACVAAFATMMADLDGHRLPAWLDQAHATGLQPLRSLVNGIRQDLAAVTAGLTLHWNSGRVEGNVNRIKRIKRDGYGRASFDLLRHQILHAD</sequence>
<dbReference type="Proteomes" id="UP001197247">
    <property type="component" value="Unassembled WGS sequence"/>
</dbReference>
<organism evidence="2 3">
    <name type="scientific">Kineosporia corallincola</name>
    <dbReference type="NCBI Taxonomy" id="2835133"/>
    <lineage>
        <taxon>Bacteria</taxon>
        <taxon>Bacillati</taxon>
        <taxon>Actinomycetota</taxon>
        <taxon>Actinomycetes</taxon>
        <taxon>Kineosporiales</taxon>
        <taxon>Kineosporiaceae</taxon>
        <taxon>Kineosporia</taxon>
    </lineage>
</organism>
<evidence type="ECO:0000259" key="1">
    <source>
        <dbReference type="PROSITE" id="PS50531"/>
    </source>
</evidence>
<dbReference type="NCBIfam" id="NF033550">
    <property type="entry name" value="transpos_ISL3"/>
    <property type="match status" value="1"/>
</dbReference>
<gene>
    <name evidence="2" type="ORF">KIH74_34670</name>
</gene>
<dbReference type="InterPro" id="IPR029261">
    <property type="entry name" value="Transposase_Znf"/>
</dbReference>
<dbReference type="InterPro" id="IPR047951">
    <property type="entry name" value="Transpos_ISL3"/>
</dbReference>
<evidence type="ECO:0000313" key="3">
    <source>
        <dbReference type="Proteomes" id="UP001197247"/>
    </source>
</evidence>
<dbReference type="Pfam" id="PF01610">
    <property type="entry name" value="DDE_Tnp_ISL3"/>
    <property type="match status" value="2"/>
</dbReference>
<evidence type="ECO:0000313" key="2">
    <source>
        <dbReference type="EMBL" id="MBT0774141.1"/>
    </source>
</evidence>
<comment type="caution">
    <text evidence="2">The sequence shown here is derived from an EMBL/GenBank/DDBJ whole genome shotgun (WGS) entry which is preliminary data.</text>
</comment>
<name>A0ABS5TTL8_9ACTN</name>
<dbReference type="Pfam" id="PF14690">
    <property type="entry name" value="Zn_ribbon_ISL3"/>
    <property type="match status" value="1"/>
</dbReference>
<proteinExistence type="predicted"/>
<accession>A0ABS5TTL8</accession>